<evidence type="ECO:0000313" key="1">
    <source>
        <dbReference type="EMBL" id="KAJ7035927.1"/>
    </source>
</evidence>
<proteinExistence type="predicted"/>
<dbReference type="PANTHER" id="PTHR47691">
    <property type="entry name" value="REGULATOR-RELATED"/>
    <property type="match status" value="1"/>
</dbReference>
<accession>A0AAD6SYR8</accession>
<keyword evidence="2" id="KW-1185">Reference proteome</keyword>
<comment type="caution">
    <text evidence="1">The sequence shown here is derived from an EMBL/GenBank/DDBJ whole genome shotgun (WGS) entry which is preliminary data.</text>
</comment>
<dbReference type="PANTHER" id="PTHR47691:SF3">
    <property type="entry name" value="HTH-TYPE TRANSCRIPTIONAL REGULATOR RV0890C-RELATED"/>
    <property type="match status" value="1"/>
</dbReference>
<dbReference type="Gene3D" id="1.25.40.10">
    <property type="entry name" value="Tetratricopeptide repeat domain"/>
    <property type="match status" value="2"/>
</dbReference>
<dbReference type="AlphaFoldDB" id="A0AAD6SYR8"/>
<dbReference type="Proteomes" id="UP001218188">
    <property type="component" value="Unassembled WGS sequence"/>
</dbReference>
<evidence type="ECO:0000313" key="2">
    <source>
        <dbReference type="Proteomes" id="UP001218188"/>
    </source>
</evidence>
<protein>
    <submittedName>
        <fullName evidence="1">Uncharacterized protein</fullName>
    </submittedName>
</protein>
<sequence length="390" mass="43146">MFEGNDPMTAMKFVMKALSVAESCGDHRMHSHCLDEMAQIETHQGNYSRAMIHAHEAQRLGGLSADLYREAEAFRVGGLCCTNIGNLNEALFQIRRARECLHRCGLYSGNLLGLTLSDEAQVHSLKTEYLEAQNINCRIIESVSVEREPALYACSVLSLAEIGVHIGAPKSEVLSNLDKGRIVLQTPGDQVRSFIACDMVLADLHLRESETEMAKMIFQQCLISMRGISGDVTSYCLERLADVTRWKASDFGVASTWTVVYLAYAQKSGGRLEFAKALLFLGDIHLTTQDGDTAHSLFTVALQEFTTMDVHHSRARCMARLGDLAFQNANLSAAIQLWKTARPLFKRSLQATDVGKIDSRLSEVEKEPGAVVYNNTATEDDGERKAPGYM</sequence>
<dbReference type="SUPFAM" id="SSF48452">
    <property type="entry name" value="TPR-like"/>
    <property type="match status" value="2"/>
</dbReference>
<gene>
    <name evidence="1" type="ORF">C8F04DRAFT_1181953</name>
</gene>
<dbReference type="InterPro" id="IPR011990">
    <property type="entry name" value="TPR-like_helical_dom_sf"/>
</dbReference>
<reference evidence="1" key="1">
    <citation type="submission" date="2023-03" db="EMBL/GenBank/DDBJ databases">
        <title>Massive genome expansion in bonnet fungi (Mycena s.s.) driven by repeated elements and novel gene families across ecological guilds.</title>
        <authorList>
            <consortium name="Lawrence Berkeley National Laboratory"/>
            <person name="Harder C.B."/>
            <person name="Miyauchi S."/>
            <person name="Viragh M."/>
            <person name="Kuo A."/>
            <person name="Thoen E."/>
            <person name="Andreopoulos B."/>
            <person name="Lu D."/>
            <person name="Skrede I."/>
            <person name="Drula E."/>
            <person name="Henrissat B."/>
            <person name="Morin E."/>
            <person name="Kohler A."/>
            <person name="Barry K."/>
            <person name="LaButti K."/>
            <person name="Morin E."/>
            <person name="Salamov A."/>
            <person name="Lipzen A."/>
            <person name="Mereny Z."/>
            <person name="Hegedus B."/>
            <person name="Baldrian P."/>
            <person name="Stursova M."/>
            <person name="Weitz H."/>
            <person name="Taylor A."/>
            <person name="Grigoriev I.V."/>
            <person name="Nagy L.G."/>
            <person name="Martin F."/>
            <person name="Kauserud H."/>
        </authorList>
    </citation>
    <scope>NUCLEOTIDE SEQUENCE</scope>
    <source>
        <strain evidence="1">CBHHK200</strain>
    </source>
</reference>
<name>A0AAD6SYR8_9AGAR</name>
<dbReference type="EMBL" id="JARJCM010000047">
    <property type="protein sequence ID" value="KAJ7035927.1"/>
    <property type="molecule type" value="Genomic_DNA"/>
</dbReference>
<organism evidence="1 2">
    <name type="scientific">Mycena alexandri</name>
    <dbReference type="NCBI Taxonomy" id="1745969"/>
    <lineage>
        <taxon>Eukaryota</taxon>
        <taxon>Fungi</taxon>
        <taxon>Dikarya</taxon>
        <taxon>Basidiomycota</taxon>
        <taxon>Agaricomycotina</taxon>
        <taxon>Agaricomycetes</taxon>
        <taxon>Agaricomycetidae</taxon>
        <taxon>Agaricales</taxon>
        <taxon>Marasmiineae</taxon>
        <taxon>Mycenaceae</taxon>
        <taxon>Mycena</taxon>
    </lineage>
</organism>